<evidence type="ECO:0000313" key="5">
    <source>
        <dbReference type="EMBL" id="SPF76928.1"/>
    </source>
</evidence>
<dbReference type="PANTHER" id="PTHR12526:SF510">
    <property type="entry name" value="D-INOSITOL 3-PHOSPHATE GLYCOSYLTRANSFERASE"/>
    <property type="match status" value="1"/>
</dbReference>
<accession>A0A2R8ALL6</accession>
<proteinExistence type="predicted"/>
<evidence type="ECO:0000259" key="4">
    <source>
        <dbReference type="Pfam" id="PF13439"/>
    </source>
</evidence>
<dbReference type="InterPro" id="IPR001296">
    <property type="entry name" value="Glyco_trans_1"/>
</dbReference>
<dbReference type="EMBL" id="OMOI01000001">
    <property type="protein sequence ID" value="SPF76928.1"/>
    <property type="molecule type" value="Genomic_DNA"/>
</dbReference>
<gene>
    <name evidence="5" type="primary">pglH_1</name>
    <name evidence="5" type="ORF">ALP8811_01945</name>
</gene>
<reference evidence="5 6" key="1">
    <citation type="submission" date="2018-03" db="EMBL/GenBank/DDBJ databases">
        <authorList>
            <person name="Keele B.F."/>
        </authorList>
    </citation>
    <scope>NUCLEOTIDE SEQUENCE [LARGE SCALE GENOMIC DNA]</scope>
    <source>
        <strain evidence="5 6">CECT 8811</strain>
    </source>
</reference>
<name>A0A2R8ALL6_9RHOB</name>
<keyword evidence="1 5" id="KW-0328">Glycosyltransferase</keyword>
<dbReference type="SUPFAM" id="SSF53756">
    <property type="entry name" value="UDP-Glycosyltransferase/glycogen phosphorylase"/>
    <property type="match status" value="1"/>
</dbReference>
<dbReference type="RefSeq" id="WP_108856895.1">
    <property type="nucleotide sequence ID" value="NZ_OMOI01000001.1"/>
</dbReference>
<dbReference type="CDD" id="cd03820">
    <property type="entry name" value="GT4_AmsD-like"/>
    <property type="match status" value="1"/>
</dbReference>
<evidence type="ECO:0000256" key="2">
    <source>
        <dbReference type="ARBA" id="ARBA00022679"/>
    </source>
</evidence>
<dbReference type="GO" id="GO:0016757">
    <property type="term" value="F:glycosyltransferase activity"/>
    <property type="evidence" value="ECO:0007669"/>
    <property type="project" value="UniProtKB-KW"/>
</dbReference>
<dbReference type="Proteomes" id="UP000244911">
    <property type="component" value="Unassembled WGS sequence"/>
</dbReference>
<dbReference type="PANTHER" id="PTHR12526">
    <property type="entry name" value="GLYCOSYLTRANSFERASE"/>
    <property type="match status" value="1"/>
</dbReference>
<dbReference type="EC" id="2.4.1.292" evidence="5"/>
<evidence type="ECO:0000313" key="6">
    <source>
        <dbReference type="Proteomes" id="UP000244911"/>
    </source>
</evidence>
<keyword evidence="6" id="KW-1185">Reference proteome</keyword>
<dbReference type="Pfam" id="PF00534">
    <property type="entry name" value="Glycos_transf_1"/>
    <property type="match status" value="1"/>
</dbReference>
<organism evidence="5 6">
    <name type="scientific">Aliiroseovarius pelagivivens</name>
    <dbReference type="NCBI Taxonomy" id="1639690"/>
    <lineage>
        <taxon>Bacteria</taxon>
        <taxon>Pseudomonadati</taxon>
        <taxon>Pseudomonadota</taxon>
        <taxon>Alphaproteobacteria</taxon>
        <taxon>Rhodobacterales</taxon>
        <taxon>Paracoccaceae</taxon>
        <taxon>Aliiroseovarius</taxon>
    </lineage>
</organism>
<feature type="domain" description="Glycosyl transferase family 1" evidence="3">
    <location>
        <begin position="181"/>
        <end position="334"/>
    </location>
</feature>
<evidence type="ECO:0000259" key="3">
    <source>
        <dbReference type="Pfam" id="PF00534"/>
    </source>
</evidence>
<protein>
    <submittedName>
        <fullName evidence="5">GalNAc-alpha-(1-&gt;4)-GalNAc-alpha-(1-&gt;3)-diNAcBac-PP-undecaprenol alpha-1,4-N-acetyl-D-galactosaminyltransferase</fullName>
        <ecNumber evidence="5">2.4.1.292</ecNumber>
    </submittedName>
</protein>
<keyword evidence="2 5" id="KW-0808">Transferase</keyword>
<evidence type="ECO:0000256" key="1">
    <source>
        <dbReference type="ARBA" id="ARBA00022676"/>
    </source>
</evidence>
<feature type="domain" description="Glycosyltransferase subfamily 4-like N-terminal" evidence="4">
    <location>
        <begin position="13"/>
        <end position="167"/>
    </location>
</feature>
<sequence length="360" mass="40015">MRILFIQGGFGTGGAEKIVAMIANHRVAQGDEVEVAAMRAPKDGTYYNYAPDITLTVLEPDVDMSAPVSQLRRLRHVRRLIRKRKPDVIVSFLTKINVLTLVAGMGRRVPIVISERNNPNVQNNHPVWKKAAMLLGPRANAIVTLTERGRDQLPSKLHQRTQVIPNPCTPMTGTRIQTDDRATDLVAVGRLDWQKGFDMLLQCLAKLREAHPDINLTIYGDGPERSSLEHLRSELKLEDVVSMPGTTQRHGAWLGEGDIVVVTSRYEGFCNVVAEATLSGVPIVSFDCDFGPREMIQHEVNGLLVQTGNVEKLTENLHRLIEDAELRKGMAKAANLNRDYLDPARVLGDWDRVIDSAAEV</sequence>
<dbReference type="InterPro" id="IPR028098">
    <property type="entry name" value="Glyco_trans_4-like_N"/>
</dbReference>
<dbReference type="OrthoDB" id="9790710at2"/>
<dbReference type="AlphaFoldDB" id="A0A2R8ALL6"/>
<dbReference type="Pfam" id="PF13439">
    <property type="entry name" value="Glyco_transf_4"/>
    <property type="match status" value="1"/>
</dbReference>
<dbReference type="Gene3D" id="3.40.50.2000">
    <property type="entry name" value="Glycogen Phosphorylase B"/>
    <property type="match status" value="2"/>
</dbReference>